<dbReference type="Pfam" id="PF01595">
    <property type="entry name" value="CNNM"/>
    <property type="match status" value="1"/>
</dbReference>
<keyword evidence="5 8" id="KW-1133">Transmembrane helix</keyword>
<feature type="domain" description="CBS" evidence="10">
    <location>
        <begin position="281"/>
        <end position="338"/>
    </location>
</feature>
<protein>
    <submittedName>
        <fullName evidence="12">HlyC/CorC family transporter</fullName>
    </submittedName>
</protein>
<dbReference type="SUPFAM" id="SSF54631">
    <property type="entry name" value="CBS-domain pair"/>
    <property type="match status" value="1"/>
</dbReference>
<feature type="transmembrane region" description="Helical" evidence="9">
    <location>
        <begin position="95"/>
        <end position="113"/>
    </location>
</feature>
<evidence type="ECO:0000256" key="8">
    <source>
        <dbReference type="PROSITE-ProRule" id="PRU01193"/>
    </source>
</evidence>
<dbReference type="AlphaFoldDB" id="A0A563E256"/>
<dbReference type="EMBL" id="VCQV01000011">
    <property type="protein sequence ID" value="TWP36475.1"/>
    <property type="molecule type" value="Genomic_DNA"/>
</dbReference>
<keyword evidence="3 8" id="KW-0812">Transmembrane</keyword>
<comment type="caution">
    <text evidence="12">The sequence shown here is derived from an EMBL/GenBank/DDBJ whole genome shotgun (WGS) entry which is preliminary data.</text>
</comment>
<evidence type="ECO:0000313" key="13">
    <source>
        <dbReference type="Proteomes" id="UP000320244"/>
    </source>
</evidence>
<evidence type="ECO:0000256" key="7">
    <source>
        <dbReference type="PROSITE-ProRule" id="PRU00703"/>
    </source>
</evidence>
<evidence type="ECO:0000256" key="6">
    <source>
        <dbReference type="ARBA" id="ARBA00023136"/>
    </source>
</evidence>
<evidence type="ECO:0000259" key="10">
    <source>
        <dbReference type="PROSITE" id="PS51371"/>
    </source>
</evidence>
<dbReference type="CDD" id="cd04590">
    <property type="entry name" value="CBS_pair_CorC_HlyC_assoc"/>
    <property type="match status" value="1"/>
</dbReference>
<keyword evidence="2" id="KW-1003">Cell membrane</keyword>
<dbReference type="PANTHER" id="PTHR43099">
    <property type="entry name" value="UPF0053 PROTEIN YRKA"/>
    <property type="match status" value="1"/>
</dbReference>
<evidence type="ECO:0000259" key="11">
    <source>
        <dbReference type="PROSITE" id="PS51846"/>
    </source>
</evidence>
<sequence>MSFLLAVIFLLGNAFFVGAEFAVMASRRSQLEPLALQGSKRAKASLEALENVSSVLACAQLGITVCSVLLGAVAEGALHHVIEKPLSHLGIHGEAAQVVALVLALLVVAYFHVTLGELVPKNLAIAGPDRAALILAPPLLWITRGIRPLIRLVEAISKFLVRRIGVEPKDEVTSTFSVEEVEMIVEESHREGLLAEAQQARMHGALHFSDKAAADVAVPIGELVTLPIGATPADVERLVAKRGFSRFPVTDREGVIAGYLHLKDVLYARDEAYVEPVPPKRIRRLATVRPSDEVEDVLITMQRSGAHLARVVGATGDAIGVIFLEDVLEELVGEVSDSTQR</sequence>
<dbReference type="PROSITE" id="PS51371">
    <property type="entry name" value="CBS"/>
    <property type="match status" value="2"/>
</dbReference>
<dbReference type="Proteomes" id="UP000320244">
    <property type="component" value="Unassembled WGS sequence"/>
</dbReference>
<proteinExistence type="predicted"/>
<feature type="domain" description="CNNM transmembrane" evidence="11">
    <location>
        <begin position="1"/>
        <end position="198"/>
    </location>
</feature>
<keyword evidence="4" id="KW-0677">Repeat</keyword>
<dbReference type="InterPro" id="IPR046342">
    <property type="entry name" value="CBS_dom_sf"/>
</dbReference>
<keyword evidence="7" id="KW-0129">CBS domain</keyword>
<evidence type="ECO:0000256" key="4">
    <source>
        <dbReference type="ARBA" id="ARBA00022737"/>
    </source>
</evidence>
<dbReference type="InterPro" id="IPR000644">
    <property type="entry name" value="CBS_dom"/>
</dbReference>
<evidence type="ECO:0000256" key="5">
    <source>
        <dbReference type="ARBA" id="ARBA00022989"/>
    </source>
</evidence>
<reference evidence="12 13" key="1">
    <citation type="submission" date="2019-05" db="EMBL/GenBank/DDBJ databases">
        <authorList>
            <person name="Lee S.D."/>
        </authorList>
    </citation>
    <scope>NUCLEOTIDE SEQUENCE [LARGE SCALE GENOMIC DNA]</scope>
    <source>
        <strain evidence="12 13">C5-26</strain>
    </source>
</reference>
<gene>
    <name evidence="12" type="ORF">FGL98_09655</name>
</gene>
<dbReference type="OrthoDB" id="110231at2"/>
<feature type="transmembrane region" description="Helical" evidence="9">
    <location>
        <begin position="53"/>
        <end position="74"/>
    </location>
</feature>
<name>A0A563E256_9MICO</name>
<dbReference type="InterPro" id="IPR051676">
    <property type="entry name" value="UPF0053_domain"/>
</dbReference>
<evidence type="ECO:0000313" key="12">
    <source>
        <dbReference type="EMBL" id="TWP36475.1"/>
    </source>
</evidence>
<evidence type="ECO:0000256" key="3">
    <source>
        <dbReference type="ARBA" id="ARBA00022692"/>
    </source>
</evidence>
<evidence type="ECO:0000256" key="2">
    <source>
        <dbReference type="ARBA" id="ARBA00022475"/>
    </source>
</evidence>
<dbReference type="Gene3D" id="3.10.580.10">
    <property type="entry name" value="CBS-domain"/>
    <property type="match status" value="1"/>
</dbReference>
<comment type="subcellular location">
    <subcellularLocation>
        <location evidence="1">Cell membrane</location>
        <topology evidence="1">Multi-pass membrane protein</topology>
    </subcellularLocation>
</comment>
<feature type="domain" description="CBS" evidence="10">
    <location>
        <begin position="217"/>
        <end position="277"/>
    </location>
</feature>
<accession>A0A563E256</accession>
<evidence type="ECO:0000256" key="1">
    <source>
        <dbReference type="ARBA" id="ARBA00004651"/>
    </source>
</evidence>
<dbReference type="InterPro" id="IPR044751">
    <property type="entry name" value="Ion_transp-like_CBS"/>
</dbReference>
<dbReference type="SMART" id="SM00116">
    <property type="entry name" value="CBS"/>
    <property type="match status" value="2"/>
</dbReference>
<reference evidence="12 13" key="2">
    <citation type="submission" date="2019-08" db="EMBL/GenBank/DDBJ databases">
        <title>Jejuicoccus antrihumi gen. nov., sp. nov., a new member of the family Dermacoccaceae isolated from a cave.</title>
        <authorList>
            <person name="Schumann P."/>
            <person name="Kim I.S."/>
        </authorList>
    </citation>
    <scope>NUCLEOTIDE SEQUENCE [LARGE SCALE GENOMIC DNA]</scope>
    <source>
        <strain evidence="12 13">C5-26</strain>
    </source>
</reference>
<dbReference type="RefSeq" id="WP_146316558.1">
    <property type="nucleotide sequence ID" value="NZ_VCQV01000011.1"/>
</dbReference>
<dbReference type="Pfam" id="PF00571">
    <property type="entry name" value="CBS"/>
    <property type="match status" value="2"/>
</dbReference>
<dbReference type="InterPro" id="IPR002550">
    <property type="entry name" value="CNNM"/>
</dbReference>
<keyword evidence="13" id="KW-1185">Reference proteome</keyword>
<dbReference type="GO" id="GO:0005886">
    <property type="term" value="C:plasma membrane"/>
    <property type="evidence" value="ECO:0007669"/>
    <property type="project" value="UniProtKB-SubCell"/>
</dbReference>
<keyword evidence="6 8" id="KW-0472">Membrane</keyword>
<organism evidence="12 13">
    <name type="scientific">Leekyejoonella antrihumi</name>
    <dbReference type="NCBI Taxonomy" id="1660198"/>
    <lineage>
        <taxon>Bacteria</taxon>
        <taxon>Bacillati</taxon>
        <taxon>Actinomycetota</taxon>
        <taxon>Actinomycetes</taxon>
        <taxon>Micrococcales</taxon>
        <taxon>Dermacoccaceae</taxon>
        <taxon>Leekyejoonella</taxon>
    </lineage>
</organism>
<dbReference type="PANTHER" id="PTHR43099:SF5">
    <property type="entry name" value="HLYC_CORC FAMILY TRANSPORTER"/>
    <property type="match status" value="1"/>
</dbReference>
<dbReference type="PROSITE" id="PS51846">
    <property type="entry name" value="CNNM"/>
    <property type="match status" value="1"/>
</dbReference>
<evidence type="ECO:0000256" key="9">
    <source>
        <dbReference type="SAM" id="Phobius"/>
    </source>
</evidence>